<organism evidence="1">
    <name type="scientific">freshwater metagenome</name>
    <dbReference type="NCBI Taxonomy" id="449393"/>
    <lineage>
        <taxon>unclassified sequences</taxon>
        <taxon>metagenomes</taxon>
        <taxon>ecological metagenomes</taxon>
    </lineage>
</organism>
<proteinExistence type="predicted"/>
<evidence type="ECO:0000313" key="1">
    <source>
        <dbReference type="EMBL" id="CAB4885409.1"/>
    </source>
</evidence>
<reference evidence="1" key="1">
    <citation type="submission" date="2020-05" db="EMBL/GenBank/DDBJ databases">
        <authorList>
            <person name="Chiriac C."/>
            <person name="Salcher M."/>
            <person name="Ghai R."/>
            <person name="Kavagutti S V."/>
        </authorList>
    </citation>
    <scope>NUCLEOTIDE SEQUENCE</scope>
</reference>
<accession>A0A6J7EZA8</accession>
<dbReference type="EMBL" id="CAFBLP010000059">
    <property type="protein sequence ID" value="CAB4885409.1"/>
    <property type="molecule type" value="Genomic_DNA"/>
</dbReference>
<gene>
    <name evidence="1" type="ORF">UFOPK3376_02110</name>
</gene>
<name>A0A6J7EZA8_9ZZZZ</name>
<sequence length="59" mass="6442">MEVNDAVSEPAFVEEFELHSDVVLQGALAAPHHDRTQEQMTLVDQTSAECVASELCPTD</sequence>
<dbReference type="AlphaFoldDB" id="A0A6J7EZA8"/>
<protein>
    <submittedName>
        <fullName evidence="1">Unannotated protein</fullName>
    </submittedName>
</protein>